<keyword evidence="2" id="KW-1185">Reference proteome</keyword>
<dbReference type="Proteomes" id="UP000707451">
    <property type="component" value="Unassembled WGS sequence"/>
</dbReference>
<accession>A0A9P8BYL1</accession>
<dbReference type="EMBL" id="JAHRHY010000001">
    <property type="protein sequence ID" value="KAG9073285.1"/>
    <property type="molecule type" value="Genomic_DNA"/>
</dbReference>
<dbReference type="OrthoDB" id="5414761at2759"/>
<protein>
    <submittedName>
        <fullName evidence="1">Uncharacterized protein</fullName>
    </submittedName>
</protein>
<reference evidence="1" key="1">
    <citation type="submission" date="2021-06" db="EMBL/GenBank/DDBJ databases">
        <title>Genome Sequence of Mortierella hyaline Strain SCG-10, a Cold-Adapted, Nitrate-Reducing Fungus Isolated from Soil in Minnesota, USA.</title>
        <authorList>
            <person name="Aldossari N."/>
        </authorList>
    </citation>
    <scope>NUCLEOTIDE SEQUENCE</scope>
    <source>
        <strain evidence="1">SCG-10</strain>
    </source>
</reference>
<evidence type="ECO:0000313" key="1">
    <source>
        <dbReference type="EMBL" id="KAG9073285.1"/>
    </source>
</evidence>
<evidence type="ECO:0000313" key="2">
    <source>
        <dbReference type="Proteomes" id="UP000707451"/>
    </source>
</evidence>
<comment type="caution">
    <text evidence="1">The sequence shown here is derived from an EMBL/GenBank/DDBJ whole genome shotgun (WGS) entry which is preliminary data.</text>
</comment>
<name>A0A9P8BYL1_9FUNG</name>
<organism evidence="1 2">
    <name type="scientific">Linnemannia hyalina</name>
    <dbReference type="NCBI Taxonomy" id="64524"/>
    <lineage>
        <taxon>Eukaryota</taxon>
        <taxon>Fungi</taxon>
        <taxon>Fungi incertae sedis</taxon>
        <taxon>Mucoromycota</taxon>
        <taxon>Mortierellomycotina</taxon>
        <taxon>Mortierellomycetes</taxon>
        <taxon>Mortierellales</taxon>
        <taxon>Mortierellaceae</taxon>
        <taxon>Linnemannia</taxon>
    </lineage>
</organism>
<dbReference type="AlphaFoldDB" id="A0A9P8BYL1"/>
<proteinExistence type="predicted"/>
<gene>
    <name evidence="1" type="ORF">KI688_001077</name>
</gene>
<sequence length="88" mass="9684">MHPQTYIWEEALKLMGIEDAVVFGETLVAPNEHARLPVKINGYNVDIPRSPSDSHFAHLNILGEDLIRAFGANVNCGGNPPNFELGFP</sequence>